<proteinExistence type="predicted"/>
<reference evidence="1" key="2">
    <citation type="submission" date="2015-06" db="UniProtKB">
        <authorList>
            <consortium name="EnsemblPlants"/>
        </authorList>
    </citation>
    <scope>IDENTIFICATION</scope>
</reference>
<dbReference type="OMA" id="NRACLWQ"/>
<dbReference type="AlphaFoldDB" id="A0A0E0NY22"/>
<dbReference type="HOGENOM" id="CLU_2531428_0_0_1"/>
<name>A0A0E0NY22_ORYRU</name>
<protein>
    <submittedName>
        <fullName evidence="1">Uncharacterized protein</fullName>
    </submittedName>
</protein>
<evidence type="ECO:0000313" key="1">
    <source>
        <dbReference type="EnsemblPlants" id="ORUFI03G26400.1"/>
    </source>
</evidence>
<dbReference type="EnsemblPlants" id="ORUFI03G26400.1">
    <property type="protein sequence ID" value="ORUFI03G26400.1"/>
    <property type="gene ID" value="ORUFI03G26400"/>
</dbReference>
<accession>A0A0E0NY22</accession>
<keyword evidence="2" id="KW-1185">Reference proteome</keyword>
<dbReference type="Gramene" id="ORUFI03G26400.1">
    <property type="protein sequence ID" value="ORUFI03G26400.1"/>
    <property type="gene ID" value="ORUFI03G26400"/>
</dbReference>
<organism evidence="1 2">
    <name type="scientific">Oryza rufipogon</name>
    <name type="common">Brownbeard rice</name>
    <name type="synonym">Asian wild rice</name>
    <dbReference type="NCBI Taxonomy" id="4529"/>
    <lineage>
        <taxon>Eukaryota</taxon>
        <taxon>Viridiplantae</taxon>
        <taxon>Streptophyta</taxon>
        <taxon>Embryophyta</taxon>
        <taxon>Tracheophyta</taxon>
        <taxon>Spermatophyta</taxon>
        <taxon>Magnoliopsida</taxon>
        <taxon>Liliopsida</taxon>
        <taxon>Poales</taxon>
        <taxon>Poaceae</taxon>
        <taxon>BOP clade</taxon>
        <taxon>Oryzoideae</taxon>
        <taxon>Oryzeae</taxon>
        <taxon>Oryzinae</taxon>
        <taxon>Oryza</taxon>
    </lineage>
</organism>
<evidence type="ECO:0000313" key="2">
    <source>
        <dbReference type="Proteomes" id="UP000008022"/>
    </source>
</evidence>
<reference evidence="2" key="1">
    <citation type="submission" date="2013-06" db="EMBL/GenBank/DDBJ databases">
        <authorList>
            <person name="Zhao Q."/>
        </authorList>
    </citation>
    <scope>NUCLEOTIDE SEQUENCE</scope>
    <source>
        <strain evidence="2">cv. W1943</strain>
    </source>
</reference>
<sequence>MGRRLAAARSRSGSNRACLWQWRRDAAVGLGGLADGNGAGRGWLPCPDSRGGTSAAVGGGQRHLDLMGLVVFGSSDPATSAEQQ</sequence>
<dbReference type="Proteomes" id="UP000008022">
    <property type="component" value="Unassembled WGS sequence"/>
</dbReference>